<keyword evidence="1" id="KW-1133">Transmembrane helix</keyword>
<dbReference type="AlphaFoldDB" id="A0A212LM74"/>
<dbReference type="Pfam" id="PF06226">
    <property type="entry name" value="DUF1007"/>
    <property type="match status" value="1"/>
</dbReference>
<evidence type="ECO:0000256" key="1">
    <source>
        <dbReference type="SAM" id="Phobius"/>
    </source>
</evidence>
<name>A0A212LM74_9HYPH</name>
<sequence length="262" mass="28291">MRHRADEPGDGSRRAELTSCRLVWQRCVAGGADRRRHGVTLLTKRTIFFAAMLVGAFGAAAPVLAHPHVWVDAKAELVFDGKGEITAVRNIWRFDDAYSAFASQGLDTNGDGKLSTDELKPLADINVESLKDYAYFTFITGAGGEDIDFDKPTEYWLQDDGGHLILFFTLPTKAPVKAAGKIRLEIYDPTFFVAFRMIDDKDGPIVLDGAPAACAAKAFRPPDMDPAAAAALAAVPADQRNLPPALQLLADDQTNGADIACP</sequence>
<keyword evidence="1" id="KW-0812">Transmembrane</keyword>
<dbReference type="PROSITE" id="PS00018">
    <property type="entry name" value="EF_HAND_1"/>
    <property type="match status" value="1"/>
</dbReference>
<dbReference type="InterPro" id="IPR018247">
    <property type="entry name" value="EF_Hand_1_Ca_BS"/>
</dbReference>
<protein>
    <recommendedName>
        <fullName evidence="3">EF-hand domain-containing protein</fullName>
    </recommendedName>
</protein>
<dbReference type="EMBL" id="FMJD01000013">
    <property type="protein sequence ID" value="SCM78635.1"/>
    <property type="molecule type" value="Genomic_DNA"/>
</dbReference>
<feature type="transmembrane region" description="Helical" evidence="1">
    <location>
        <begin position="46"/>
        <end position="65"/>
    </location>
</feature>
<evidence type="ECO:0008006" key="3">
    <source>
        <dbReference type="Google" id="ProtNLM"/>
    </source>
</evidence>
<gene>
    <name evidence="2" type="ORF">KL86PLE_90004</name>
</gene>
<accession>A0A212LM74</accession>
<organism evidence="2">
    <name type="scientific">uncultured Pleomorphomonas sp</name>
    <dbReference type="NCBI Taxonomy" id="442121"/>
    <lineage>
        <taxon>Bacteria</taxon>
        <taxon>Pseudomonadati</taxon>
        <taxon>Pseudomonadota</taxon>
        <taxon>Alphaproteobacteria</taxon>
        <taxon>Hyphomicrobiales</taxon>
        <taxon>Pleomorphomonadaceae</taxon>
        <taxon>Pleomorphomonas</taxon>
        <taxon>environmental samples</taxon>
    </lineage>
</organism>
<evidence type="ECO:0000313" key="2">
    <source>
        <dbReference type="EMBL" id="SCM78635.1"/>
    </source>
</evidence>
<dbReference type="InterPro" id="IPR010412">
    <property type="entry name" value="DUF1007"/>
</dbReference>
<keyword evidence="1" id="KW-0472">Membrane</keyword>
<reference evidence="2" key="1">
    <citation type="submission" date="2016-08" db="EMBL/GenBank/DDBJ databases">
        <authorList>
            <person name="Seilhamer J.J."/>
        </authorList>
    </citation>
    <scope>NUCLEOTIDE SEQUENCE</scope>
    <source>
        <strain evidence="2">86</strain>
    </source>
</reference>
<proteinExistence type="predicted"/>